<dbReference type="PANTHER" id="PTHR44169:SF3">
    <property type="entry name" value="SHORT-CHAIN DEHYDROGENASE SRDE"/>
    <property type="match status" value="1"/>
</dbReference>
<dbReference type="InterPro" id="IPR002347">
    <property type="entry name" value="SDR_fam"/>
</dbReference>
<dbReference type="GO" id="GO:0005811">
    <property type="term" value="C:lipid droplet"/>
    <property type="evidence" value="ECO:0007669"/>
    <property type="project" value="TreeGrafter"/>
</dbReference>
<reference evidence="3 4" key="1">
    <citation type="journal article" date="2019" name="Sci. Rep.">
        <title>A multi-omics analysis of the grapevine pathogen Lasiodiplodia theobromae reveals that temperature affects the expression of virulence- and pathogenicity-related genes.</title>
        <authorList>
            <person name="Felix C."/>
            <person name="Meneses R."/>
            <person name="Goncalves M.F.M."/>
            <person name="Tilleman L."/>
            <person name="Duarte A.S."/>
            <person name="Jorrin-Novo J.V."/>
            <person name="Van de Peer Y."/>
            <person name="Deforce D."/>
            <person name="Van Nieuwerburgh F."/>
            <person name="Esteves A.C."/>
            <person name="Alves A."/>
        </authorList>
    </citation>
    <scope>NUCLEOTIDE SEQUENCE [LARGE SCALE GENOMIC DNA]</scope>
    <source>
        <strain evidence="3 4">LA-SOL3</strain>
    </source>
</reference>
<dbReference type="Gene3D" id="3.40.50.720">
    <property type="entry name" value="NAD(P)-binding Rossmann-like Domain"/>
    <property type="match status" value="1"/>
</dbReference>
<dbReference type="GO" id="GO:0000140">
    <property type="term" value="F:acylglycerone-phosphate reductase (NADP+) activity"/>
    <property type="evidence" value="ECO:0007669"/>
    <property type="project" value="TreeGrafter"/>
</dbReference>
<dbReference type="SUPFAM" id="SSF51735">
    <property type="entry name" value="NAD(P)-binding Rossmann-fold domains"/>
    <property type="match status" value="1"/>
</dbReference>
<evidence type="ECO:0000313" key="3">
    <source>
        <dbReference type="EMBL" id="KAB2571604.1"/>
    </source>
</evidence>
<dbReference type="GO" id="GO:0006654">
    <property type="term" value="P:phosphatidic acid biosynthetic process"/>
    <property type="evidence" value="ECO:0007669"/>
    <property type="project" value="TreeGrafter"/>
</dbReference>
<accession>A0A5N5D2P6</accession>
<comment type="caution">
    <text evidence="3">The sequence shown here is derived from an EMBL/GenBank/DDBJ whole genome shotgun (WGS) entry which is preliminary data.</text>
</comment>
<protein>
    <submittedName>
        <fullName evidence="3">NADPH-dependent 1-acyldihydroxyacetone phosphate reductase</fullName>
    </submittedName>
</protein>
<dbReference type="GO" id="GO:0019433">
    <property type="term" value="P:triglyceride catabolic process"/>
    <property type="evidence" value="ECO:0007669"/>
    <property type="project" value="TreeGrafter"/>
</dbReference>
<keyword evidence="4" id="KW-1185">Reference proteome</keyword>
<dbReference type="OrthoDB" id="2102561at2759"/>
<evidence type="ECO:0000256" key="2">
    <source>
        <dbReference type="ARBA" id="ARBA00023002"/>
    </source>
</evidence>
<name>A0A5N5D2P6_9PEZI</name>
<dbReference type="PANTHER" id="PTHR44169">
    <property type="entry name" value="NADPH-DEPENDENT 1-ACYLDIHYDROXYACETONE PHOSPHATE REDUCTASE"/>
    <property type="match status" value="1"/>
</dbReference>
<dbReference type="Pfam" id="PF00106">
    <property type="entry name" value="adh_short"/>
    <property type="match status" value="1"/>
</dbReference>
<gene>
    <name evidence="3" type="primary">ayr1_1</name>
    <name evidence="3" type="ORF">DBV05_g9726</name>
</gene>
<evidence type="ECO:0000256" key="1">
    <source>
        <dbReference type="ARBA" id="ARBA00006484"/>
    </source>
</evidence>
<keyword evidence="2" id="KW-0560">Oxidoreductase</keyword>
<dbReference type="EMBL" id="VCHE01000097">
    <property type="protein sequence ID" value="KAB2571604.1"/>
    <property type="molecule type" value="Genomic_DNA"/>
</dbReference>
<dbReference type="GO" id="GO:0005783">
    <property type="term" value="C:endoplasmic reticulum"/>
    <property type="evidence" value="ECO:0007669"/>
    <property type="project" value="TreeGrafter"/>
</dbReference>
<sequence length="86" mass="9174">MASRQHFALVTGCVEGGIGEALTKEFAAKGLHVIATVLPGETRVHLDNPDITTFELDVTKEETILSLKDNVAELTSGKLDVLVNNA</sequence>
<dbReference type="GO" id="GO:0004806">
    <property type="term" value="F:triacylglycerol lipase activity"/>
    <property type="evidence" value="ECO:0007669"/>
    <property type="project" value="TreeGrafter"/>
</dbReference>
<dbReference type="InterPro" id="IPR036291">
    <property type="entry name" value="NAD(P)-bd_dom_sf"/>
</dbReference>
<dbReference type="Proteomes" id="UP000325902">
    <property type="component" value="Unassembled WGS sequence"/>
</dbReference>
<organism evidence="3 4">
    <name type="scientific">Lasiodiplodia theobromae</name>
    <dbReference type="NCBI Taxonomy" id="45133"/>
    <lineage>
        <taxon>Eukaryota</taxon>
        <taxon>Fungi</taxon>
        <taxon>Dikarya</taxon>
        <taxon>Ascomycota</taxon>
        <taxon>Pezizomycotina</taxon>
        <taxon>Dothideomycetes</taxon>
        <taxon>Dothideomycetes incertae sedis</taxon>
        <taxon>Botryosphaeriales</taxon>
        <taxon>Botryosphaeriaceae</taxon>
        <taxon>Lasiodiplodia</taxon>
    </lineage>
</organism>
<dbReference type="AlphaFoldDB" id="A0A5N5D2P6"/>
<evidence type="ECO:0000313" key="4">
    <source>
        <dbReference type="Proteomes" id="UP000325902"/>
    </source>
</evidence>
<comment type="similarity">
    <text evidence="1">Belongs to the short-chain dehydrogenases/reductases (SDR) family.</text>
</comment>
<proteinExistence type="inferred from homology"/>